<dbReference type="PANTHER" id="PTHR45641">
    <property type="entry name" value="TETRATRICOPEPTIDE REPEAT PROTEIN (AFU_ORTHOLOGUE AFUA_6G03870)"/>
    <property type="match status" value="1"/>
</dbReference>
<dbReference type="EMBL" id="WJXZ01000001">
    <property type="protein sequence ID" value="MRS60318.1"/>
    <property type="molecule type" value="Genomic_DNA"/>
</dbReference>
<dbReference type="SUPFAM" id="SSF48452">
    <property type="entry name" value="TPR-like"/>
    <property type="match status" value="2"/>
</dbReference>
<dbReference type="Gene3D" id="1.25.40.10">
    <property type="entry name" value="Tetratricopeptide repeat domain"/>
    <property type="match status" value="2"/>
</dbReference>
<dbReference type="SMART" id="SM00028">
    <property type="entry name" value="TPR"/>
    <property type="match status" value="6"/>
</dbReference>
<dbReference type="InterPro" id="IPR024983">
    <property type="entry name" value="CHAT_dom"/>
</dbReference>
<evidence type="ECO:0000256" key="1">
    <source>
        <dbReference type="ARBA" id="ARBA00022737"/>
    </source>
</evidence>
<feature type="domain" description="CHAT" evidence="5">
    <location>
        <begin position="671"/>
        <end position="1014"/>
    </location>
</feature>
<sequence>MQKYVQKGILSGLVLLLSPLAFGQNLFTRQVKVMALIRDQSYAEALSIAKPTVDSLEQLPDHKNFFYVTWAGLLTNLYQFNNRDDTAKIYSERTVAAAGQLFGRKDFRYLEHLENLAFIHLGLGALHDADSLYNSVLTARAEIGKDNQRYAQTLTGLAKVYFTMGRYGEAKPLYEQSLAISKATSGENTGSYGKALTHLAFVHKTIGQSAKAEQLYQQALAIHKANLGKGISPSAEALNKALYAETLDELAYLYQEFQQHDRAGLLFLEALQLQKEAFGERDANYLASLNSVGTYYASTKNYTLAEQYYRKALQLQKEVLGTKHSDYAITLNSLGNLFLNKNESAKADSIFRETTRLHAEIFGKNHIGYAIALNNLALTSTKLNRYPLADSLFRQSLQICRDLFGYNHIRYVTFLNNLIRLQTLMGNDSAADSLLRSGMKIELALTRQYNQFLSEYENNQTQRQFTAFHEFQASFYTQNRQRFPESIGAFLNTSLHRKGNLLQNLELLRQRIASSGDTVLTRLFADWQNQKRLLALYLQQPARKRTVNLVHETEKADRLEKELLRQSQAFQQAQNLEDIQWTAIRDSLKSNEAAIEFIRFAHTRNNRPTDSTLYAALIVRPGDRHPRLIPLFEEQKLSLLLQKAQKSKTGPGQLYALRTSTLLSGSMAVDGRQVYQLVWKPLMRHLDGVNTVYFSPAGLLHRISFAALPVSSDSLLSERFTLHQRFNLRSLVEKIPPLSPQNEWQVIAFGGVTYKAKPDNNPPAPKTAPVSGPLMAYQLPKPAQKRGNRGDLLIDLPGTLEEINAIDSSLRHRTREVKLFQGWDATEEAFKAIDQKRSPTVIHLATHGFFFPAPQPKPDQPVAVASPSSANTWRGAEDPLLRSGLLLAGAERAWQGQSSLEGAEDGILTAYEIARINLTDTELVVLSACETGLGDVVGSEGVYGLQRAFKLAGARRLIMSLWKVPDKETTEFMNEFYQQWQPGVQANQAFRNAQRTLHRRYPKEPRKWAAFTLVE</sequence>
<gene>
    <name evidence="6" type="ORF">GJJ30_03365</name>
</gene>
<keyword evidence="7" id="KW-1185">Reference proteome</keyword>
<dbReference type="OrthoDB" id="9771112at2"/>
<protein>
    <submittedName>
        <fullName evidence="6">CHAT domain-containing protein</fullName>
    </submittedName>
</protein>
<accession>A0A7K0EFV4</accession>
<feature type="coiled-coil region" evidence="4">
    <location>
        <begin position="549"/>
        <end position="576"/>
    </location>
</feature>
<keyword evidence="1" id="KW-0677">Repeat</keyword>
<evidence type="ECO:0000256" key="4">
    <source>
        <dbReference type="SAM" id="Coils"/>
    </source>
</evidence>
<reference evidence="6 7" key="1">
    <citation type="journal article" date="2018" name="Antonie Van Leeuwenhoek">
        <title>Larkinella terrae sp. nov., isolated from soil on Jeju Island, South Korea.</title>
        <authorList>
            <person name="Ten L.N."/>
            <person name="Jeon J."/>
            <person name="Park S.J."/>
            <person name="Park S."/>
            <person name="Lee S.Y."/>
            <person name="Kim M.K."/>
            <person name="Jung H.Y."/>
        </authorList>
    </citation>
    <scope>NUCLEOTIDE SEQUENCE [LARGE SCALE GENOMIC DNA]</scope>
    <source>
        <strain evidence="6 7">KCTC 52001</strain>
    </source>
</reference>
<keyword evidence="2 3" id="KW-0802">TPR repeat</keyword>
<evidence type="ECO:0000313" key="6">
    <source>
        <dbReference type="EMBL" id="MRS60318.1"/>
    </source>
</evidence>
<dbReference type="RefSeq" id="WP_154173128.1">
    <property type="nucleotide sequence ID" value="NZ_WJXZ01000001.1"/>
</dbReference>
<dbReference type="Pfam" id="PF13374">
    <property type="entry name" value="TPR_10"/>
    <property type="match status" value="2"/>
</dbReference>
<comment type="caution">
    <text evidence="6">The sequence shown here is derived from an EMBL/GenBank/DDBJ whole genome shotgun (WGS) entry which is preliminary data.</text>
</comment>
<dbReference type="Proteomes" id="UP000441754">
    <property type="component" value="Unassembled WGS sequence"/>
</dbReference>
<dbReference type="InterPro" id="IPR019734">
    <property type="entry name" value="TPR_rpt"/>
</dbReference>
<dbReference type="PROSITE" id="PS50005">
    <property type="entry name" value="TPR"/>
    <property type="match status" value="2"/>
</dbReference>
<proteinExistence type="predicted"/>
<organism evidence="6 7">
    <name type="scientific">Larkinella terrae</name>
    <dbReference type="NCBI Taxonomy" id="2025311"/>
    <lineage>
        <taxon>Bacteria</taxon>
        <taxon>Pseudomonadati</taxon>
        <taxon>Bacteroidota</taxon>
        <taxon>Cytophagia</taxon>
        <taxon>Cytophagales</taxon>
        <taxon>Spirosomataceae</taxon>
        <taxon>Larkinella</taxon>
    </lineage>
</organism>
<dbReference type="Pfam" id="PF13424">
    <property type="entry name" value="TPR_12"/>
    <property type="match status" value="2"/>
</dbReference>
<dbReference type="Pfam" id="PF12770">
    <property type="entry name" value="CHAT"/>
    <property type="match status" value="1"/>
</dbReference>
<feature type="repeat" description="TPR" evidence="3">
    <location>
        <begin position="151"/>
        <end position="184"/>
    </location>
</feature>
<dbReference type="InterPro" id="IPR011990">
    <property type="entry name" value="TPR-like_helical_dom_sf"/>
</dbReference>
<evidence type="ECO:0000313" key="7">
    <source>
        <dbReference type="Proteomes" id="UP000441754"/>
    </source>
</evidence>
<dbReference type="AlphaFoldDB" id="A0A7K0EFV4"/>
<keyword evidence="4" id="KW-0175">Coiled coil</keyword>
<evidence type="ECO:0000256" key="2">
    <source>
        <dbReference type="ARBA" id="ARBA00022803"/>
    </source>
</evidence>
<evidence type="ECO:0000256" key="3">
    <source>
        <dbReference type="PROSITE-ProRule" id="PRU00339"/>
    </source>
</evidence>
<evidence type="ECO:0000259" key="5">
    <source>
        <dbReference type="Pfam" id="PF12770"/>
    </source>
</evidence>
<feature type="repeat" description="TPR" evidence="3">
    <location>
        <begin position="286"/>
        <end position="319"/>
    </location>
</feature>
<name>A0A7K0EFV4_9BACT</name>
<dbReference type="PANTHER" id="PTHR45641:SF19">
    <property type="entry name" value="NEPHROCYSTIN-3"/>
    <property type="match status" value="1"/>
</dbReference>